<dbReference type="SUPFAM" id="SSF53335">
    <property type="entry name" value="S-adenosyl-L-methionine-dependent methyltransferases"/>
    <property type="match status" value="1"/>
</dbReference>
<accession>A0A401GXE2</accession>
<evidence type="ECO:0000256" key="3">
    <source>
        <dbReference type="ARBA" id="ARBA00022691"/>
    </source>
</evidence>
<dbReference type="STRING" id="139825.A0A401GXE2"/>
<dbReference type="CDD" id="cd02440">
    <property type="entry name" value="AdoMet_MTases"/>
    <property type="match status" value="1"/>
</dbReference>
<dbReference type="InterPro" id="IPR029063">
    <property type="entry name" value="SAM-dependent_MTases_sf"/>
</dbReference>
<dbReference type="InterPro" id="IPR023576">
    <property type="entry name" value="UbiE/COQ5_MeTrFase_CS"/>
</dbReference>
<evidence type="ECO:0000256" key="4">
    <source>
        <dbReference type="SAM" id="MobiDB-lite"/>
    </source>
</evidence>
<evidence type="ECO:0000313" key="7">
    <source>
        <dbReference type="Proteomes" id="UP000287166"/>
    </source>
</evidence>
<protein>
    <recommendedName>
        <fullName evidence="5">Methyltransferase domain-containing protein</fullName>
    </recommendedName>
</protein>
<feature type="region of interest" description="Disordered" evidence="4">
    <location>
        <begin position="1"/>
        <end position="47"/>
    </location>
</feature>
<dbReference type="Proteomes" id="UP000287166">
    <property type="component" value="Unassembled WGS sequence"/>
</dbReference>
<dbReference type="PANTHER" id="PTHR43591">
    <property type="entry name" value="METHYLTRANSFERASE"/>
    <property type="match status" value="1"/>
</dbReference>
<feature type="compositionally biased region" description="Basic and acidic residues" evidence="4">
    <location>
        <begin position="1"/>
        <end position="12"/>
    </location>
</feature>
<dbReference type="Pfam" id="PF13649">
    <property type="entry name" value="Methyltransf_25"/>
    <property type="match status" value="1"/>
</dbReference>
<dbReference type="GeneID" id="38783767"/>
<dbReference type="PROSITE" id="PS01184">
    <property type="entry name" value="UBIE_2"/>
    <property type="match status" value="1"/>
</dbReference>
<keyword evidence="7" id="KW-1185">Reference proteome</keyword>
<keyword evidence="1" id="KW-0489">Methyltransferase</keyword>
<dbReference type="PANTHER" id="PTHR43591:SF110">
    <property type="entry name" value="RHODANESE DOMAIN-CONTAINING PROTEIN"/>
    <property type="match status" value="1"/>
</dbReference>
<feature type="domain" description="Methyltransferase" evidence="5">
    <location>
        <begin position="112"/>
        <end position="200"/>
    </location>
</feature>
<dbReference type="AlphaFoldDB" id="A0A401GXE2"/>
<organism evidence="6 7">
    <name type="scientific">Sparassis crispa</name>
    <dbReference type="NCBI Taxonomy" id="139825"/>
    <lineage>
        <taxon>Eukaryota</taxon>
        <taxon>Fungi</taxon>
        <taxon>Dikarya</taxon>
        <taxon>Basidiomycota</taxon>
        <taxon>Agaricomycotina</taxon>
        <taxon>Agaricomycetes</taxon>
        <taxon>Polyporales</taxon>
        <taxon>Sparassidaceae</taxon>
        <taxon>Sparassis</taxon>
    </lineage>
</organism>
<dbReference type="RefSeq" id="XP_027617763.1">
    <property type="nucleotide sequence ID" value="XM_027761962.1"/>
</dbReference>
<keyword evidence="3" id="KW-0949">S-adenosyl-L-methionine</keyword>
<dbReference type="InParanoid" id="A0A401GXE2"/>
<dbReference type="GO" id="GO:0008168">
    <property type="term" value="F:methyltransferase activity"/>
    <property type="evidence" value="ECO:0007669"/>
    <property type="project" value="UniProtKB-KW"/>
</dbReference>
<feature type="compositionally biased region" description="Basic and acidic residues" evidence="4">
    <location>
        <begin position="29"/>
        <end position="47"/>
    </location>
</feature>
<dbReference type="GO" id="GO:0032259">
    <property type="term" value="P:methylation"/>
    <property type="evidence" value="ECO:0007669"/>
    <property type="project" value="UniProtKB-KW"/>
</dbReference>
<proteinExistence type="predicted"/>
<evidence type="ECO:0000259" key="5">
    <source>
        <dbReference type="Pfam" id="PF13649"/>
    </source>
</evidence>
<sequence length="343" mass="39021">MSVDDPMVHAHDNPNSGDDSGDGPDLSQEDARSDTSSEITELRTEEFPDYFQERGNRLFHSHGRSPYPLPVDAHEQARYDEQHVLLHRLIGEHFVGPVEEVLQALPGEERHVVDLGTGTGKWVMEMAQRFPHVRFDGIDIVPIATRYPGPRVQFEMQDLGERFRYQDGTIDFVHGRSISMAVENYPRLLQEVARVLRPGGLFVACEWGRMPVNRMNPAIPAPGLCNFFDAVLRALQMRGGVHPTGPQIPGWIRQSGKFDRLHVQQFDVPIGEWTSDPVFREVGRKFADTLKTYTESVRMLLIDYGISEVNIQVLIDGALRELDTVPGMIFTYHTVHARRTRRM</sequence>
<evidence type="ECO:0000256" key="2">
    <source>
        <dbReference type="ARBA" id="ARBA00022679"/>
    </source>
</evidence>
<dbReference type="Gene3D" id="3.40.50.150">
    <property type="entry name" value="Vaccinia Virus protein VP39"/>
    <property type="match status" value="1"/>
</dbReference>
<dbReference type="OrthoDB" id="2013972at2759"/>
<dbReference type="InterPro" id="IPR041698">
    <property type="entry name" value="Methyltransf_25"/>
</dbReference>
<keyword evidence="2" id="KW-0808">Transferase</keyword>
<evidence type="ECO:0000313" key="6">
    <source>
        <dbReference type="EMBL" id="GBE86850.1"/>
    </source>
</evidence>
<reference evidence="6 7" key="1">
    <citation type="journal article" date="2018" name="Sci. Rep.">
        <title>Genome sequence of the cauliflower mushroom Sparassis crispa (Hanabiratake) and its association with beneficial usage.</title>
        <authorList>
            <person name="Kiyama R."/>
            <person name="Furutani Y."/>
            <person name="Kawaguchi K."/>
            <person name="Nakanishi T."/>
        </authorList>
    </citation>
    <scope>NUCLEOTIDE SEQUENCE [LARGE SCALE GENOMIC DNA]</scope>
</reference>
<comment type="caution">
    <text evidence="6">The sequence shown here is derived from an EMBL/GenBank/DDBJ whole genome shotgun (WGS) entry which is preliminary data.</text>
</comment>
<gene>
    <name evidence="6" type="ORF">SCP_1000920</name>
</gene>
<dbReference type="EMBL" id="BFAD01000010">
    <property type="protein sequence ID" value="GBE86850.1"/>
    <property type="molecule type" value="Genomic_DNA"/>
</dbReference>
<name>A0A401GXE2_9APHY</name>
<evidence type="ECO:0000256" key="1">
    <source>
        <dbReference type="ARBA" id="ARBA00022603"/>
    </source>
</evidence>